<evidence type="ECO:0000256" key="8">
    <source>
        <dbReference type="ARBA" id="ARBA00023209"/>
    </source>
</evidence>
<dbReference type="EMBL" id="VTOX01000005">
    <property type="protein sequence ID" value="NKE67100.1"/>
    <property type="molecule type" value="Genomic_DNA"/>
</dbReference>
<keyword evidence="1 10" id="KW-1003">Cell membrane</keyword>
<keyword evidence="6 10" id="KW-0443">Lipid metabolism</keyword>
<dbReference type="Proteomes" id="UP000521868">
    <property type="component" value="Unassembled WGS sequence"/>
</dbReference>
<feature type="transmembrane region" description="Helical" evidence="10">
    <location>
        <begin position="116"/>
        <end position="134"/>
    </location>
</feature>
<dbReference type="AlphaFoldDB" id="A0A7X6DH66"/>
<evidence type="ECO:0000256" key="11">
    <source>
        <dbReference type="SAM" id="MobiDB-lite"/>
    </source>
</evidence>
<reference evidence="12 13" key="1">
    <citation type="journal article" date="2020" name="Nature">
        <title>Bacterial chemolithoautotrophy via manganese oxidation.</title>
        <authorList>
            <person name="Yu H."/>
            <person name="Leadbetter J.R."/>
        </authorList>
    </citation>
    <scope>NUCLEOTIDE SEQUENCE [LARGE SCALE GENOMIC DNA]</scope>
    <source>
        <strain evidence="12 13">RBP-1</strain>
    </source>
</reference>
<evidence type="ECO:0000256" key="5">
    <source>
        <dbReference type="ARBA" id="ARBA00022989"/>
    </source>
</evidence>
<keyword evidence="8 10" id="KW-0594">Phospholipid biosynthesis</keyword>
<evidence type="ECO:0000256" key="10">
    <source>
        <dbReference type="HAMAP-Rule" id="MF_01043"/>
    </source>
</evidence>
<evidence type="ECO:0000256" key="3">
    <source>
        <dbReference type="ARBA" id="ARBA00022679"/>
    </source>
</evidence>
<comment type="similarity">
    <text evidence="10">Belongs to the PlsY family.</text>
</comment>
<feature type="transmembrane region" description="Helical" evidence="10">
    <location>
        <begin position="34"/>
        <end position="55"/>
    </location>
</feature>
<comment type="pathway">
    <text evidence="10">Lipid metabolism; phospholipid metabolism.</text>
</comment>
<name>A0A7X6DH66_9BURK</name>
<evidence type="ECO:0000256" key="6">
    <source>
        <dbReference type="ARBA" id="ARBA00023098"/>
    </source>
</evidence>
<feature type="transmembrane region" description="Helical" evidence="10">
    <location>
        <begin position="196"/>
        <end position="217"/>
    </location>
</feature>
<dbReference type="EC" id="2.3.1.275" evidence="10"/>
<feature type="region of interest" description="Disordered" evidence="11">
    <location>
        <begin position="233"/>
        <end position="254"/>
    </location>
</feature>
<dbReference type="GO" id="GO:0043772">
    <property type="term" value="F:acyl-phosphate glycerol-3-phosphate acyltransferase activity"/>
    <property type="evidence" value="ECO:0007669"/>
    <property type="project" value="UniProtKB-UniRule"/>
</dbReference>
<organism evidence="12 13">
    <name type="scientific">Ramlibacter lithotrophicus</name>
    <dbReference type="NCBI Taxonomy" id="2606681"/>
    <lineage>
        <taxon>Bacteria</taxon>
        <taxon>Pseudomonadati</taxon>
        <taxon>Pseudomonadota</taxon>
        <taxon>Betaproteobacteria</taxon>
        <taxon>Burkholderiales</taxon>
        <taxon>Comamonadaceae</taxon>
        <taxon>Ramlibacter</taxon>
    </lineage>
</organism>
<dbReference type="PANTHER" id="PTHR30309:SF0">
    <property type="entry name" value="GLYCEROL-3-PHOSPHATE ACYLTRANSFERASE-RELATED"/>
    <property type="match status" value="1"/>
</dbReference>
<keyword evidence="5 10" id="KW-1133">Transmembrane helix</keyword>
<dbReference type="HAMAP" id="MF_01043">
    <property type="entry name" value="PlsY"/>
    <property type="match status" value="1"/>
</dbReference>
<keyword evidence="3 10" id="KW-0808">Transferase</keyword>
<dbReference type="InterPro" id="IPR003811">
    <property type="entry name" value="G3P_acylTferase_PlsY"/>
</dbReference>
<dbReference type="SMART" id="SM01207">
    <property type="entry name" value="G3P_acyltransf"/>
    <property type="match status" value="1"/>
</dbReference>
<accession>A0A7X6DH66</accession>
<feature type="compositionally biased region" description="Basic residues" evidence="11">
    <location>
        <begin position="245"/>
        <end position="254"/>
    </location>
</feature>
<evidence type="ECO:0000256" key="1">
    <source>
        <dbReference type="ARBA" id="ARBA00022475"/>
    </source>
</evidence>
<dbReference type="GO" id="GO:0005886">
    <property type="term" value="C:plasma membrane"/>
    <property type="evidence" value="ECO:0007669"/>
    <property type="project" value="UniProtKB-SubCell"/>
</dbReference>
<dbReference type="UniPathway" id="UPA00085"/>
<comment type="subcellular location">
    <subcellularLocation>
        <location evidence="10">Cell membrane</location>
        <topology evidence="10">Multi-pass membrane protein</topology>
    </subcellularLocation>
</comment>
<comment type="catalytic activity">
    <reaction evidence="10">
        <text>an acyl phosphate + sn-glycerol 3-phosphate = a 1-acyl-sn-glycero-3-phosphate + phosphate</text>
        <dbReference type="Rhea" id="RHEA:34075"/>
        <dbReference type="ChEBI" id="CHEBI:43474"/>
        <dbReference type="ChEBI" id="CHEBI:57597"/>
        <dbReference type="ChEBI" id="CHEBI:57970"/>
        <dbReference type="ChEBI" id="CHEBI:59918"/>
        <dbReference type="EC" id="2.3.1.275"/>
    </reaction>
</comment>
<evidence type="ECO:0000256" key="4">
    <source>
        <dbReference type="ARBA" id="ARBA00022692"/>
    </source>
</evidence>
<evidence type="ECO:0000313" key="13">
    <source>
        <dbReference type="Proteomes" id="UP000521868"/>
    </source>
</evidence>
<feature type="transmembrane region" description="Helical" evidence="10">
    <location>
        <begin position="146"/>
        <end position="172"/>
    </location>
</feature>
<evidence type="ECO:0000256" key="2">
    <source>
        <dbReference type="ARBA" id="ARBA00022516"/>
    </source>
</evidence>
<sequence>MRSRCVAPWRNDGHPPLAEYGRASSPPEPALQPLYSVIAIVLGYLAGSLSFAVIVSRLMGLQDPRTFGSRNPGATNVLRSGSKAAAAVTLLLDGVKGWLPVLLVRLLGKPYGLEEGTMALVGLAAFLGHLYPVFFRFKGGKGVATFIGVVFGIDAVLGLATALTWLIIAFFFRYSSLASLVSAVFAPVYYLLGNRIAWYVDATVAIVLAAMAGLLLYRHRENITRLLKGTESRIGAKKAPEPPPRHHGRHGHHQ</sequence>
<evidence type="ECO:0000256" key="9">
    <source>
        <dbReference type="ARBA" id="ARBA00023264"/>
    </source>
</evidence>
<dbReference type="Pfam" id="PF02660">
    <property type="entry name" value="G3P_acyltransf"/>
    <property type="match status" value="1"/>
</dbReference>
<keyword evidence="9 10" id="KW-1208">Phospholipid metabolism</keyword>
<keyword evidence="13" id="KW-1185">Reference proteome</keyword>
<proteinExistence type="inferred from homology"/>
<gene>
    <name evidence="10 12" type="primary">plsY</name>
    <name evidence="12" type="ORF">RAMLITH_14835</name>
</gene>
<keyword evidence="2 10" id="KW-0444">Lipid biosynthesis</keyword>
<dbReference type="PANTHER" id="PTHR30309">
    <property type="entry name" value="INNER MEMBRANE PROTEIN YGIH"/>
    <property type="match status" value="1"/>
</dbReference>
<comment type="subunit">
    <text evidence="10">Probably interacts with PlsX.</text>
</comment>
<keyword evidence="7 10" id="KW-0472">Membrane</keyword>
<comment type="function">
    <text evidence="10">Catalyzes the transfer of an acyl group from acyl-phosphate (acyl-PO(4)) to glycerol-3-phosphate (G3P) to form lysophosphatidic acid (LPA). This enzyme utilizes acyl-phosphate as fatty acyl donor, but not acyl-CoA or acyl-ACP.</text>
</comment>
<protein>
    <recommendedName>
        <fullName evidence="10">Glycerol-3-phosphate acyltransferase</fullName>
    </recommendedName>
    <alternativeName>
        <fullName evidence="10">Acyl-PO4 G3P acyltransferase</fullName>
    </alternativeName>
    <alternativeName>
        <fullName evidence="10">Acyl-phosphate--glycerol-3-phosphate acyltransferase</fullName>
    </alternativeName>
    <alternativeName>
        <fullName evidence="10">G3P acyltransferase</fullName>
        <shortName evidence="10">GPAT</shortName>
        <ecNumber evidence="10">2.3.1.275</ecNumber>
    </alternativeName>
    <alternativeName>
        <fullName evidence="10">Lysophosphatidic acid synthase</fullName>
        <shortName evidence="10">LPA synthase</shortName>
    </alternativeName>
</protein>
<evidence type="ECO:0000313" key="12">
    <source>
        <dbReference type="EMBL" id="NKE67100.1"/>
    </source>
</evidence>
<dbReference type="GO" id="GO:0008654">
    <property type="term" value="P:phospholipid biosynthetic process"/>
    <property type="evidence" value="ECO:0007669"/>
    <property type="project" value="UniProtKB-UniRule"/>
</dbReference>
<keyword evidence="12" id="KW-0012">Acyltransferase</keyword>
<comment type="caution">
    <text evidence="12">The sequence shown here is derived from an EMBL/GenBank/DDBJ whole genome shotgun (WGS) entry which is preliminary data.</text>
</comment>
<evidence type="ECO:0000256" key="7">
    <source>
        <dbReference type="ARBA" id="ARBA00023136"/>
    </source>
</evidence>
<keyword evidence="4 10" id="KW-0812">Transmembrane</keyword>
<dbReference type="NCBIfam" id="TIGR00023">
    <property type="entry name" value="glycerol-3-phosphate 1-O-acyltransferase PlsY"/>
    <property type="match status" value="1"/>
</dbReference>